<dbReference type="EMBL" id="LCRB01000002">
    <property type="protein sequence ID" value="KKW26809.1"/>
    <property type="molecule type" value="Genomic_DNA"/>
</dbReference>
<accession>A0A0G2A3N0</accession>
<protein>
    <submittedName>
        <fullName evidence="1">Uncharacterized protein</fullName>
    </submittedName>
</protein>
<proteinExistence type="predicted"/>
<reference evidence="1 2" key="1">
    <citation type="journal article" date="2015" name="Nature">
        <title>rRNA introns, odd ribosomes, and small enigmatic genomes across a large radiation of phyla.</title>
        <authorList>
            <person name="Brown C.T."/>
            <person name="Hug L.A."/>
            <person name="Thomas B.C."/>
            <person name="Sharon I."/>
            <person name="Castelle C.J."/>
            <person name="Singh A."/>
            <person name="Wilkins M.J."/>
            <person name="Williams K.H."/>
            <person name="Banfield J.F."/>
        </authorList>
    </citation>
    <scope>NUCLEOTIDE SEQUENCE [LARGE SCALE GENOMIC DNA]</scope>
</reference>
<dbReference type="Proteomes" id="UP000034913">
    <property type="component" value="Unassembled WGS sequence"/>
</dbReference>
<dbReference type="AlphaFoldDB" id="A0A0G2A3N0"/>
<evidence type="ECO:0000313" key="1">
    <source>
        <dbReference type="EMBL" id="KKW26809.1"/>
    </source>
</evidence>
<evidence type="ECO:0000313" key="2">
    <source>
        <dbReference type="Proteomes" id="UP000034913"/>
    </source>
</evidence>
<name>A0A0G2A3N0_UNCK3</name>
<sequence length="119" mass="13128">MNGAMMPPPPALAEVRAAYIEALVEDDIARAHRLAESANIDANTVTRWICAAIGLLVDEWRFRQALTLAIGCNLPMHVTRHIIVEWRKADVVPGTRDTAIVDVLCDHPALAYLFPDEEG</sequence>
<comment type="caution">
    <text evidence="1">The sequence shown here is derived from an EMBL/GenBank/DDBJ whole genome shotgun (WGS) entry which is preliminary data.</text>
</comment>
<gene>
    <name evidence="1" type="ORF">VF00_C0002G0134</name>
</gene>
<organism evidence="1 2">
    <name type="scientific">candidate division Kazan bacterium GW2011_GWB1_52_7</name>
    <dbReference type="NCBI Taxonomy" id="1620414"/>
    <lineage>
        <taxon>Bacteria</taxon>
        <taxon>Bacteria division Kazan-3B-28</taxon>
    </lineage>
</organism>